<dbReference type="Proteomes" id="UP000245768">
    <property type="component" value="Unassembled WGS sequence"/>
</dbReference>
<dbReference type="RefSeq" id="XP_025376159.1">
    <property type="nucleotide sequence ID" value="XM_025521964.1"/>
</dbReference>
<name>A0A316YIG0_9BASI</name>
<proteinExistence type="predicted"/>
<keyword evidence="1" id="KW-0812">Transmembrane</keyword>
<reference evidence="2" key="1">
    <citation type="journal article" date="2018" name="Mol. Biol. Evol.">
        <title>Broad Genomic Sampling Reveals a Smut Pathogenic Ancestry of the Fungal Clade Ustilaginomycotina.</title>
        <authorList>
            <person name="Kijpornyongpan T."/>
            <person name="Mondo S.J."/>
            <person name="Barry K."/>
            <person name="Sandor L."/>
            <person name="Lee J."/>
            <person name="Lipzen A."/>
            <person name="Pangilinan J."/>
            <person name="LaButti K."/>
            <person name="Hainaut M."/>
            <person name="Henrissat B."/>
            <person name="Grigoriev I.V."/>
            <person name="Spatafora J.W."/>
            <person name="Aime M.C."/>
        </authorList>
    </citation>
    <scope>NUCLEOTIDE SEQUENCE [LARGE SCALE GENOMIC DNA]</scope>
    <source>
        <strain evidence="2">MCA 4198</strain>
    </source>
</reference>
<keyword evidence="3" id="KW-1185">Reference proteome</keyword>
<keyword evidence="1" id="KW-0472">Membrane</keyword>
<sequence>MSEAKCPLGFTGTPPAGHPSIPGFKIGGDSAGQATLTSKLAAYKPSTLLIVDALFLGLCLVAAVWRDDLKAAYVRWSGTPTPK</sequence>
<evidence type="ECO:0000256" key="1">
    <source>
        <dbReference type="SAM" id="Phobius"/>
    </source>
</evidence>
<evidence type="ECO:0000313" key="3">
    <source>
        <dbReference type="Proteomes" id="UP000245768"/>
    </source>
</evidence>
<gene>
    <name evidence="2" type="ORF">FA10DRAFT_267573</name>
</gene>
<dbReference type="AlphaFoldDB" id="A0A316YIG0"/>
<evidence type="ECO:0000313" key="2">
    <source>
        <dbReference type="EMBL" id="PWN88961.1"/>
    </source>
</evidence>
<dbReference type="OrthoDB" id="2553690at2759"/>
<dbReference type="GeneID" id="37043880"/>
<keyword evidence="1" id="KW-1133">Transmembrane helix</keyword>
<accession>A0A316YIG0</accession>
<feature type="transmembrane region" description="Helical" evidence="1">
    <location>
        <begin position="46"/>
        <end position="65"/>
    </location>
</feature>
<organism evidence="2 3">
    <name type="scientific">Acaromyces ingoldii</name>
    <dbReference type="NCBI Taxonomy" id="215250"/>
    <lineage>
        <taxon>Eukaryota</taxon>
        <taxon>Fungi</taxon>
        <taxon>Dikarya</taxon>
        <taxon>Basidiomycota</taxon>
        <taxon>Ustilaginomycotina</taxon>
        <taxon>Exobasidiomycetes</taxon>
        <taxon>Exobasidiales</taxon>
        <taxon>Cryptobasidiaceae</taxon>
        <taxon>Acaromyces</taxon>
    </lineage>
</organism>
<protein>
    <submittedName>
        <fullName evidence="2">Uncharacterized protein</fullName>
    </submittedName>
</protein>
<dbReference type="InParanoid" id="A0A316YIG0"/>
<dbReference type="EMBL" id="KZ819637">
    <property type="protein sequence ID" value="PWN88961.1"/>
    <property type="molecule type" value="Genomic_DNA"/>
</dbReference>